<dbReference type="PROSITE" id="PS00022">
    <property type="entry name" value="EGF_1"/>
    <property type="match status" value="1"/>
</dbReference>
<dbReference type="InterPro" id="IPR040911">
    <property type="entry name" value="Exostosin_GT47"/>
</dbReference>
<dbReference type="STRING" id="554055.A0A2P6V345"/>
<comment type="similarity">
    <text evidence="2">Belongs to the glycosyltransferase 47 family.</text>
</comment>
<dbReference type="EMBL" id="LHPF02000036">
    <property type="protein sequence ID" value="PSC68519.1"/>
    <property type="molecule type" value="Genomic_DNA"/>
</dbReference>
<keyword evidence="3" id="KW-0333">Golgi apparatus</keyword>
<feature type="domain" description="EGF-like" evidence="5 6">
    <location>
        <begin position="683"/>
        <end position="694"/>
    </location>
</feature>
<dbReference type="Pfam" id="PF23106">
    <property type="entry name" value="EGF_Teneurin"/>
    <property type="match status" value="2"/>
</dbReference>
<sequence length="1351" mass="152477">MQQCNFVGVCDAMAGWCACPAGWRGDDCSTRMRRPCSQHNRPVGSFEPYDQPTDPSNGGMTLMCADLCDDDIAHCYCNSTFPHGRIPAAITDPPGTRPLRQGRPVPHLCRRNKGYDGQPSYFGSVEPELLYGEGGWCIADSPKFQCPCLLDGWGGPTCETPYEAFCPNQCNGHGECEQGFCKCHEDWFGHDCAYRTAGTPWTPGMEDGERPWLKPFVHTPAARDPEPGHTRKRPLIYVYELPPWYNSVMLQYRVERGDCVHRVFDDHNSSLRNDGWLYLDTLIHEALLQSEHRTLDPEEADYFYMPVYAPCLIFPVLDSNDFPFFHGGPAAHRLHGGTNMLIEAQSWIRSHFPYWDRNGGRDHILAALHDEGSCWVPAVLRPAIILSHWGRTDEGHKGQSGYQPDIYTAEATHPVYQPEGHLHKLGNFPCYDPSKDLIIPATYHPKKYEDSPLLGAPALERSILAVFKGRMQMENPAYSRLTRQRMANYTTELGWWKEHKIWVGEASPPGHSGGYSKLLASSDFCFALMGDGWASRFDDAVVHGCIPVVIQDEIEQAWHGVLDLDSYTVRIAEKDMERVPEILEAISEEDRARMRANVAKVWRRHLWTGYRHYGDLARTMLQQRQNSTAAAEVLSQPAPLLGWDPGEDDAFSTLMQGNRTCLWGNAQQQCNFVGVCDAMAGWCACPAGWRGDDCSTRMRRPCSQHRRPDGSFEPYDQPTDPSLGGMTMACAELCDEDVGFCYCNSTFPHGRIPAAITDPPGTPPLRQGRPLHHQCRRNKGYDGQPSDFGNVDPELLYGEGGWCAADSPKFTCGCYRDGWGGPTCETPYEAFCPNQCNGHGECQQGFCKCQQGWFGHDCAYRTAGTPWTPGMEDGERPWLKPFVHTPVARDPEPGQTRKRPLIYVYELPPWYNSVMLQYRVGSGDCVHRSFDEHNSSHHSASLYLNTMIHEALLQSEHRTLDPEEADYFYMPVYATCLIFPILYSNDFPVFHGGPAAPRLQAATNMLIEMHNWVRSHFPYWDRNGGRDHILASLHDEGSCWVPAVLRPAIILSHWGRTDEGHKGQSGYGPDNYTVDVTHPVYQPEGHLHKLGNFPCYDPSKDLIIPATYRPEKYEDSPLLGAPALERSILAVFKGRMQMENPAYSRLTRQRMANYTKHLGWWEKHKIYVGEGTPPGLGRYGYSKLLASSVFCFALMGDGWASRFDDAIVHGCIPVVIQDEIEQAWHGVLDLDSYTVRIAEKDMERVPEILEAINEEDRARMRANVAKVWRRHLWTGYRHYGDLARTMLQQRQNSTAAAEVLSQPAPLLGWDPGEDDAFSTLMQVLYARVDELGAHAPPPRKSSKGSRRRRCA</sequence>
<dbReference type="GO" id="GO:0000139">
    <property type="term" value="C:Golgi membrane"/>
    <property type="evidence" value="ECO:0007669"/>
    <property type="project" value="UniProtKB-SubCell"/>
</dbReference>
<comment type="caution">
    <text evidence="7">The sequence shown here is derived from an EMBL/GenBank/DDBJ whole genome shotgun (WGS) entry which is preliminary data.</text>
</comment>
<gene>
    <name evidence="7" type="ORF">C2E20_7890</name>
</gene>
<dbReference type="InterPro" id="IPR004263">
    <property type="entry name" value="Exostosin"/>
</dbReference>
<proteinExistence type="inferred from homology"/>
<reference evidence="7 8" key="1">
    <citation type="journal article" date="2018" name="Plant J.">
        <title>Genome sequences of Chlorella sorokiniana UTEX 1602 and Micractinium conductrix SAG 241.80: implications to maltose excretion by a green alga.</title>
        <authorList>
            <person name="Arriola M.B."/>
            <person name="Velmurugan N."/>
            <person name="Zhang Y."/>
            <person name="Plunkett M.H."/>
            <person name="Hondzo H."/>
            <person name="Barney B.M."/>
        </authorList>
    </citation>
    <scope>NUCLEOTIDE SEQUENCE [LARGE SCALE GENOMIC DNA]</scope>
    <source>
        <strain evidence="7 8">SAG 241.80</strain>
    </source>
</reference>
<name>A0A2P6V345_9CHLO</name>
<evidence type="ECO:0000256" key="4">
    <source>
        <dbReference type="SAM" id="MobiDB-lite"/>
    </source>
</evidence>
<dbReference type="GO" id="GO:0016757">
    <property type="term" value="F:glycosyltransferase activity"/>
    <property type="evidence" value="ECO:0007669"/>
    <property type="project" value="InterPro"/>
</dbReference>
<evidence type="ECO:0000313" key="8">
    <source>
        <dbReference type="Proteomes" id="UP000239649"/>
    </source>
</evidence>
<organism evidence="7 8">
    <name type="scientific">Micractinium conductrix</name>
    <dbReference type="NCBI Taxonomy" id="554055"/>
    <lineage>
        <taxon>Eukaryota</taxon>
        <taxon>Viridiplantae</taxon>
        <taxon>Chlorophyta</taxon>
        <taxon>core chlorophytes</taxon>
        <taxon>Trebouxiophyceae</taxon>
        <taxon>Chlorellales</taxon>
        <taxon>Chlorellaceae</taxon>
        <taxon>Chlorella clade</taxon>
        <taxon>Micractinium</taxon>
    </lineage>
</organism>
<feature type="domain" description="EGF-like" evidence="6">
    <location>
        <begin position="847"/>
        <end position="858"/>
    </location>
</feature>
<evidence type="ECO:0000313" key="7">
    <source>
        <dbReference type="EMBL" id="PSC68519.1"/>
    </source>
</evidence>
<comment type="subcellular location">
    <subcellularLocation>
        <location evidence="1">Golgi apparatus membrane</location>
        <topology evidence="1">Single-pass type II membrane protein</topology>
    </subcellularLocation>
</comment>
<evidence type="ECO:0000259" key="6">
    <source>
        <dbReference type="PROSITE" id="PS01186"/>
    </source>
</evidence>
<dbReference type="PROSITE" id="PS01186">
    <property type="entry name" value="EGF_2"/>
    <property type="match status" value="2"/>
</dbReference>
<dbReference type="PANTHER" id="PTHR11062:SF268">
    <property type="entry name" value="FAMILY PROTEIN, PUTATIVE, EXPRESSED-RELATED"/>
    <property type="match status" value="1"/>
</dbReference>
<dbReference type="Gene3D" id="2.10.25.10">
    <property type="entry name" value="Laminin"/>
    <property type="match status" value="2"/>
</dbReference>
<evidence type="ECO:0000256" key="2">
    <source>
        <dbReference type="ARBA" id="ARBA00010271"/>
    </source>
</evidence>
<feature type="compositionally biased region" description="Basic residues" evidence="4">
    <location>
        <begin position="1340"/>
        <end position="1351"/>
    </location>
</feature>
<keyword evidence="8" id="KW-1185">Reference proteome</keyword>
<dbReference type="Pfam" id="PF03016">
    <property type="entry name" value="Exostosin_GT47"/>
    <property type="match status" value="2"/>
</dbReference>
<accession>A0A2P6V345</accession>
<evidence type="ECO:0000256" key="1">
    <source>
        <dbReference type="ARBA" id="ARBA00004323"/>
    </source>
</evidence>
<dbReference type="Proteomes" id="UP000239649">
    <property type="component" value="Unassembled WGS sequence"/>
</dbReference>
<dbReference type="PANTHER" id="PTHR11062">
    <property type="entry name" value="EXOSTOSIN HEPARAN SULFATE GLYCOSYLTRANSFERASE -RELATED"/>
    <property type="match status" value="1"/>
</dbReference>
<dbReference type="OrthoDB" id="523138at2759"/>
<protein>
    <submittedName>
        <fullName evidence="7">Exostosin-like glycosyltransferase</fullName>
    </submittedName>
</protein>
<evidence type="ECO:0000256" key="3">
    <source>
        <dbReference type="ARBA" id="ARBA00023034"/>
    </source>
</evidence>
<dbReference type="InterPro" id="IPR000742">
    <property type="entry name" value="EGF"/>
</dbReference>
<feature type="region of interest" description="Disordered" evidence="4">
    <location>
        <begin position="1332"/>
        <end position="1351"/>
    </location>
</feature>
<evidence type="ECO:0000259" key="5">
    <source>
        <dbReference type="PROSITE" id="PS00022"/>
    </source>
</evidence>